<keyword evidence="1" id="KW-0812">Transmembrane</keyword>
<evidence type="ECO:0000256" key="1">
    <source>
        <dbReference type="SAM" id="Phobius"/>
    </source>
</evidence>
<proteinExistence type="predicted"/>
<keyword evidence="3" id="KW-1185">Reference proteome</keyword>
<evidence type="ECO:0000313" key="3">
    <source>
        <dbReference type="Proteomes" id="UP000652761"/>
    </source>
</evidence>
<evidence type="ECO:0000313" key="2">
    <source>
        <dbReference type="EMBL" id="MQM14130.1"/>
    </source>
</evidence>
<protein>
    <submittedName>
        <fullName evidence="2">Uncharacterized protein</fullName>
    </submittedName>
</protein>
<feature type="transmembrane region" description="Helical" evidence="1">
    <location>
        <begin position="77"/>
        <end position="99"/>
    </location>
</feature>
<dbReference type="Proteomes" id="UP000652761">
    <property type="component" value="Unassembled WGS sequence"/>
</dbReference>
<keyword evidence="1" id="KW-1133">Transmembrane helix</keyword>
<comment type="caution">
    <text evidence="2">The sequence shown here is derived from an EMBL/GenBank/DDBJ whole genome shotgun (WGS) entry which is preliminary data.</text>
</comment>
<keyword evidence="1" id="KW-0472">Membrane</keyword>
<organism evidence="2 3">
    <name type="scientific">Colocasia esculenta</name>
    <name type="common">Wild taro</name>
    <name type="synonym">Arum esculentum</name>
    <dbReference type="NCBI Taxonomy" id="4460"/>
    <lineage>
        <taxon>Eukaryota</taxon>
        <taxon>Viridiplantae</taxon>
        <taxon>Streptophyta</taxon>
        <taxon>Embryophyta</taxon>
        <taxon>Tracheophyta</taxon>
        <taxon>Spermatophyta</taxon>
        <taxon>Magnoliopsida</taxon>
        <taxon>Liliopsida</taxon>
        <taxon>Araceae</taxon>
        <taxon>Aroideae</taxon>
        <taxon>Colocasieae</taxon>
        <taxon>Colocasia</taxon>
    </lineage>
</organism>
<dbReference type="PROSITE" id="PS51257">
    <property type="entry name" value="PROKAR_LIPOPROTEIN"/>
    <property type="match status" value="1"/>
</dbReference>
<dbReference type="AlphaFoldDB" id="A0A843X7R5"/>
<name>A0A843X7R5_COLES</name>
<feature type="transmembrane region" description="Helical" evidence="1">
    <location>
        <begin position="442"/>
        <end position="463"/>
    </location>
</feature>
<reference evidence="2" key="1">
    <citation type="submission" date="2017-07" db="EMBL/GenBank/DDBJ databases">
        <title>Taro Niue Genome Assembly and Annotation.</title>
        <authorList>
            <person name="Atibalentja N."/>
            <person name="Keating K."/>
            <person name="Fields C.J."/>
        </authorList>
    </citation>
    <scope>NUCLEOTIDE SEQUENCE</scope>
    <source>
        <strain evidence="2">Niue_2</strain>
        <tissue evidence="2">Leaf</tissue>
    </source>
</reference>
<accession>A0A843X7R5</accession>
<dbReference type="EMBL" id="NMUH01005970">
    <property type="protein sequence ID" value="MQM14130.1"/>
    <property type="molecule type" value="Genomic_DNA"/>
</dbReference>
<sequence>MQTQQGRRLQNAATCYVAISSPLSVSVTACSPHGACRGNTVRPREGLLHGSPSDLTVLVCGLACSRREGVVRSAGNVRIACFFAFFMWHMVLGACLCTVCTVKDFVIFLVTLTPVFELYVRLSERRQWDNDLELGPESLKVPDMGLQQYGLQSSPACSPHVARRAGLLTSTVGRRRPPVSRSCRDGRLHRVLNCEAFLAKVGRTELRNLCSAWEEFLWWILGRYDVLGLFSAWSCREDVVQSGRNTEWLSLFVFFVKPDLLLSASERDISKGRVLKATRDPVTLRVPSGALAPLELEARVVHTVVEVFTWELGPESLKVLGKGLRQCGPQEWCWLVSTVFLTCSSRAAAGPLVRGCETESFPNKPVTCEAHPYSFQARESRRLLVLRLALSSVVAELGLHHQQCNFLSLYTSGFSGLCGPVVRAQSTRWFTICERDNEEHRVLNATALSVAFLLPLFAVFIYMSAACCALGGLADVDNRKAKASCVAFMSRWQAASCSQL</sequence>
<gene>
    <name evidence="2" type="ORF">Taro_047060</name>
</gene>